<feature type="chain" id="PRO_5038946495" description="GerMN domain-containing protein" evidence="1">
    <location>
        <begin position="24"/>
        <end position="554"/>
    </location>
</feature>
<gene>
    <name evidence="3" type="ORF">EII11_07830</name>
</gene>
<sequence length="554" mass="58614">MTTPRRHFFAALMACLLPLTACSALPSSGPPQPFDVNTPTTGTINFVAGAPIAGASPDQLLEGFLRACAAGSSDDFETARLFLSKASQRTWKPRASIQIYSTDSTPRLDVEEHEGRAVVTVNAPAVASVDAEGTLTEAEATAEVQTRFQLIQEDGEWRINTPDDGIILSRASFTAAFESVNLYFPSPDGNALIPDPRWYPRKRVVSHMVEGLLKGPHADIASAVASAIPEGARLGGAGASVKDNVATVVLEGAQAPPEAERALLMWQVATTLKQSALVADVSLTVGGESITAASLPSGPSYRLDSAIASTNEGIGIQTGSTFTPQPFPEGHSAPLPRLAMSPVTGDLLAWASDSTLTLWERGRGTSQSIAVAQPSWPSIDRYNWAWTASRDKGVLTLTHLGGTTSPLTGSTYEDEIHALRVSPDGARAVMLRRVGQAQGLWLATIARDQYGTPIALSDLRPLARLSEGVVDVSWASSTMVVALHQHNAGHMQLEIIPLGGFIQSLAAPENSLYVTAGLSPASLYVTTADGKVWARSSAIWLQVPQKIVGVRFPG</sequence>
<dbReference type="InterPro" id="IPR059026">
    <property type="entry name" value="LpqB_N"/>
</dbReference>
<evidence type="ECO:0000313" key="4">
    <source>
        <dbReference type="Proteomes" id="UP000280444"/>
    </source>
</evidence>
<keyword evidence="1" id="KW-0732">Signal</keyword>
<accession>A0A3P1SD91</accession>
<reference evidence="3 4" key="1">
    <citation type="submission" date="2018-11" db="EMBL/GenBank/DDBJ databases">
        <title>Genomes From Bacteria Associated with the Canine Oral Cavity: a Test Case for Automated Genome-Based Taxonomic Assignment.</title>
        <authorList>
            <person name="Coil D.A."/>
            <person name="Jospin G."/>
            <person name="Darling A.E."/>
            <person name="Wallis C."/>
            <person name="Davis I.J."/>
            <person name="Harris S."/>
            <person name="Eisen J.A."/>
            <person name="Holcombe L.J."/>
            <person name="O'Flynn C."/>
        </authorList>
    </citation>
    <scope>NUCLEOTIDE SEQUENCE [LARGE SCALE GENOMIC DNA]</scope>
    <source>
        <strain evidence="3 4">OH770</strain>
    </source>
</reference>
<evidence type="ECO:0000256" key="1">
    <source>
        <dbReference type="SAM" id="SignalP"/>
    </source>
</evidence>
<dbReference type="RefSeq" id="WP_124871142.1">
    <property type="nucleotide sequence ID" value="NZ_RQZF01000008.1"/>
</dbReference>
<name>A0A3P1SD91_9ACTO</name>
<dbReference type="InterPro" id="IPR019606">
    <property type="entry name" value="GerMN"/>
</dbReference>
<organism evidence="3 4">
    <name type="scientific">Schaalia canis</name>
    <dbReference type="NCBI Taxonomy" id="100469"/>
    <lineage>
        <taxon>Bacteria</taxon>
        <taxon>Bacillati</taxon>
        <taxon>Actinomycetota</taxon>
        <taxon>Actinomycetes</taxon>
        <taxon>Actinomycetales</taxon>
        <taxon>Actinomycetaceae</taxon>
        <taxon>Schaalia</taxon>
    </lineage>
</organism>
<evidence type="ECO:0000313" key="3">
    <source>
        <dbReference type="EMBL" id="RRC94984.1"/>
    </source>
</evidence>
<keyword evidence="4" id="KW-1185">Reference proteome</keyword>
<dbReference type="SUPFAM" id="SSF82171">
    <property type="entry name" value="DPP6 N-terminal domain-like"/>
    <property type="match status" value="1"/>
</dbReference>
<protein>
    <recommendedName>
        <fullName evidence="2">GerMN domain-containing protein</fullName>
    </recommendedName>
</protein>
<proteinExistence type="predicted"/>
<dbReference type="Pfam" id="PF25976">
    <property type="entry name" value="LpqB_N"/>
    <property type="match status" value="1"/>
</dbReference>
<dbReference type="InterPro" id="IPR018910">
    <property type="entry name" value="LpqB_C"/>
</dbReference>
<comment type="caution">
    <text evidence="3">The sequence shown here is derived from an EMBL/GenBank/DDBJ whole genome shotgun (WGS) entry which is preliminary data.</text>
</comment>
<dbReference type="AlphaFoldDB" id="A0A3P1SD91"/>
<dbReference type="OrthoDB" id="3226781at2"/>
<dbReference type="Pfam" id="PF10647">
    <property type="entry name" value="Gmad1"/>
    <property type="match status" value="1"/>
</dbReference>
<dbReference type="Pfam" id="PF10646">
    <property type="entry name" value="Germane"/>
    <property type="match status" value="1"/>
</dbReference>
<evidence type="ECO:0000259" key="2">
    <source>
        <dbReference type="SMART" id="SM00909"/>
    </source>
</evidence>
<dbReference type="SMART" id="SM00909">
    <property type="entry name" value="Germane"/>
    <property type="match status" value="1"/>
</dbReference>
<feature type="signal peptide" evidence="1">
    <location>
        <begin position="1"/>
        <end position="23"/>
    </location>
</feature>
<feature type="domain" description="GerMN" evidence="2">
    <location>
        <begin position="205"/>
        <end position="294"/>
    </location>
</feature>
<dbReference type="Proteomes" id="UP000280444">
    <property type="component" value="Unassembled WGS sequence"/>
</dbReference>
<dbReference type="EMBL" id="RQZF01000008">
    <property type="protein sequence ID" value="RRC94984.1"/>
    <property type="molecule type" value="Genomic_DNA"/>
</dbReference>